<accession>A0AA88D5A9</accession>
<evidence type="ECO:0000313" key="2">
    <source>
        <dbReference type="Proteomes" id="UP001187192"/>
    </source>
</evidence>
<keyword evidence="2" id="KW-1185">Reference proteome</keyword>
<comment type="caution">
    <text evidence="1">The sequence shown here is derived from an EMBL/GenBank/DDBJ whole genome shotgun (WGS) entry which is preliminary data.</text>
</comment>
<name>A0AA88D5A9_FICCA</name>
<dbReference type="Proteomes" id="UP001187192">
    <property type="component" value="Unassembled WGS sequence"/>
</dbReference>
<dbReference type="EMBL" id="BTGU01000014">
    <property type="protein sequence ID" value="GMN42132.1"/>
    <property type="molecule type" value="Genomic_DNA"/>
</dbReference>
<dbReference type="AlphaFoldDB" id="A0AA88D5A9"/>
<evidence type="ECO:0000313" key="1">
    <source>
        <dbReference type="EMBL" id="GMN42132.1"/>
    </source>
</evidence>
<reference evidence="1" key="1">
    <citation type="submission" date="2023-07" db="EMBL/GenBank/DDBJ databases">
        <title>draft genome sequence of fig (Ficus carica).</title>
        <authorList>
            <person name="Takahashi T."/>
            <person name="Nishimura K."/>
        </authorList>
    </citation>
    <scope>NUCLEOTIDE SEQUENCE</scope>
</reference>
<dbReference type="CDD" id="cd00167">
    <property type="entry name" value="SANT"/>
    <property type="match status" value="1"/>
</dbReference>
<protein>
    <recommendedName>
        <fullName evidence="3">Myb-like domain-containing protein</fullName>
    </recommendedName>
</protein>
<organism evidence="1 2">
    <name type="scientific">Ficus carica</name>
    <name type="common">Common fig</name>
    <dbReference type="NCBI Taxonomy" id="3494"/>
    <lineage>
        <taxon>Eukaryota</taxon>
        <taxon>Viridiplantae</taxon>
        <taxon>Streptophyta</taxon>
        <taxon>Embryophyta</taxon>
        <taxon>Tracheophyta</taxon>
        <taxon>Spermatophyta</taxon>
        <taxon>Magnoliopsida</taxon>
        <taxon>eudicotyledons</taxon>
        <taxon>Gunneridae</taxon>
        <taxon>Pentapetalae</taxon>
        <taxon>rosids</taxon>
        <taxon>fabids</taxon>
        <taxon>Rosales</taxon>
        <taxon>Moraceae</taxon>
        <taxon>Ficeae</taxon>
        <taxon>Ficus</taxon>
    </lineage>
</organism>
<evidence type="ECO:0008006" key="3">
    <source>
        <dbReference type="Google" id="ProtNLM"/>
    </source>
</evidence>
<proteinExistence type="predicted"/>
<dbReference type="InterPro" id="IPR001005">
    <property type="entry name" value="SANT/Myb"/>
</dbReference>
<dbReference type="PANTHER" id="PTHR46872">
    <property type="entry name" value="DNA BINDING PROTEIN"/>
    <property type="match status" value="1"/>
</dbReference>
<gene>
    <name evidence="1" type="ORF">TIFTF001_011347</name>
</gene>
<sequence length="484" mass="53912">MINKRPYGEEDSYEVASKHPRQCASEVATVLDFVPCRSDPQKSFSGMKDCISSAIADIFPYEVDEGDSSFDKCRDGGRCSSGLNVDVSKETKEAGNSISGSTSHYLWVNSSIIEADLRLETAPHLSLFPEFFEHGDRLRVLLQSDDIHASSSVDYYPQKSVSVGPEHQACVPEWDPQGLNPSDYETDFQMLSGDKEKMGTCVISMPKPEVSLNYCSEDDGTCKNECGCLDEGSVRCVRQHVTEARERLRENIGLNLFEELGFCEMGEDVAKHWTEDEERVFHEVVLSNPASLGKNFWEYLPVAFPSRTHKELVSYYFNVFMLRKRAGQNRFDPLNIDSDNDEWQQSELAVVEDDEDSVVESPVDQDALTNYQGEHLEDCHEDLEDANEVDACEDGADVVHRVGTDEEDGGDIDDGSGAFAKDSPGSFCDTKINVLVKTPSNNREDVDVQDDSCTSFEYQRDGIELCCPLDDGNLGTNARDCSVG</sequence>
<dbReference type="PANTHER" id="PTHR46872:SF4">
    <property type="entry name" value="MYB-LIKE DOMAIN-CONTAINING PROTEIN"/>
    <property type="match status" value="1"/>
</dbReference>